<keyword evidence="1" id="KW-0472">Membrane</keyword>
<feature type="transmembrane region" description="Helical" evidence="1">
    <location>
        <begin position="6"/>
        <end position="26"/>
    </location>
</feature>
<dbReference type="STRING" id="469371.Tbis_1682"/>
<evidence type="ECO:0000313" key="3">
    <source>
        <dbReference type="EMBL" id="ADG88395.1"/>
    </source>
</evidence>
<feature type="domain" description="DUF3592" evidence="2">
    <location>
        <begin position="39"/>
        <end position="105"/>
    </location>
</feature>
<accession>D6YB35</accession>
<evidence type="ECO:0000256" key="1">
    <source>
        <dbReference type="SAM" id="Phobius"/>
    </source>
</evidence>
<dbReference type="Proteomes" id="UP000006640">
    <property type="component" value="Chromosome"/>
</dbReference>
<evidence type="ECO:0000313" key="4">
    <source>
        <dbReference type="Proteomes" id="UP000006640"/>
    </source>
</evidence>
<dbReference type="HOGENOM" id="CLU_1834218_0_0_11"/>
<gene>
    <name evidence="3" type="ordered locus">Tbis_1682</name>
</gene>
<dbReference type="AlphaFoldDB" id="D6YB35"/>
<dbReference type="InterPro" id="IPR021994">
    <property type="entry name" value="DUF3592"/>
</dbReference>
<dbReference type="EMBL" id="CP001874">
    <property type="protein sequence ID" value="ADG88395.1"/>
    <property type="molecule type" value="Genomic_DNA"/>
</dbReference>
<organism evidence="3 4">
    <name type="scientific">Thermobispora bispora (strain ATCC 19993 / DSM 43833 / CBS 139.67 / JCM 10125 / KCTC 9307 / NBRC 14880 / R51)</name>
    <dbReference type="NCBI Taxonomy" id="469371"/>
    <lineage>
        <taxon>Bacteria</taxon>
        <taxon>Bacillati</taxon>
        <taxon>Actinomycetota</taxon>
        <taxon>Actinomycetes</taxon>
        <taxon>Streptosporangiales</taxon>
        <taxon>Streptosporangiaceae</taxon>
        <taxon>Thermobispora</taxon>
    </lineage>
</organism>
<dbReference type="KEGG" id="tbi:Tbis_1682"/>
<dbReference type="Pfam" id="PF12158">
    <property type="entry name" value="DUF3592"/>
    <property type="match status" value="1"/>
</dbReference>
<evidence type="ECO:0000259" key="2">
    <source>
        <dbReference type="Pfam" id="PF12158"/>
    </source>
</evidence>
<keyword evidence="1" id="KW-0812">Transmembrane</keyword>
<name>D6YB35_THEBD</name>
<dbReference type="OrthoDB" id="4212335at2"/>
<reference evidence="3 4" key="1">
    <citation type="submission" date="2010-01" db="EMBL/GenBank/DDBJ databases">
        <title>The complete genome of Thermobispora bispora DSM 43833.</title>
        <authorList>
            <consortium name="US DOE Joint Genome Institute (JGI-PGF)"/>
            <person name="Lucas S."/>
            <person name="Copeland A."/>
            <person name="Lapidus A."/>
            <person name="Glavina del Rio T."/>
            <person name="Dalin E."/>
            <person name="Tice H."/>
            <person name="Bruce D."/>
            <person name="Goodwin L."/>
            <person name="Pitluck S."/>
            <person name="Kyrpides N."/>
            <person name="Mavromatis K."/>
            <person name="Ivanova N."/>
            <person name="Mikhailova N."/>
            <person name="Chertkov O."/>
            <person name="Brettin T."/>
            <person name="Detter J.C."/>
            <person name="Han C."/>
            <person name="Larimer F."/>
            <person name="Land M."/>
            <person name="Hauser L."/>
            <person name="Markowitz V."/>
            <person name="Cheng J.-F."/>
            <person name="Hugenholtz P."/>
            <person name="Woyke T."/>
            <person name="Wu D."/>
            <person name="Jando M."/>
            <person name="Schneider S."/>
            <person name="Klenk H.-P."/>
            <person name="Eisen J.A."/>
        </authorList>
    </citation>
    <scope>NUCLEOTIDE SEQUENCE [LARGE SCALE GENOMIC DNA]</scope>
    <source>
        <strain evidence="4">ATCC 19993 / DSM 43833 / CBS 139.67 / JCM 10125 / KCTC 9307 / NBRC 14880 / R51</strain>
    </source>
</reference>
<keyword evidence="1" id="KW-1133">Transmembrane helix</keyword>
<dbReference type="RefSeq" id="WP_013131928.1">
    <property type="nucleotide sequence ID" value="NC_014165.1"/>
</dbReference>
<feature type="transmembrane region" description="Helical" evidence="1">
    <location>
        <begin position="112"/>
        <end position="134"/>
    </location>
</feature>
<protein>
    <recommendedName>
        <fullName evidence="2">DUF3592 domain-containing protein</fullName>
    </recommendedName>
</protein>
<proteinExistence type="predicted"/>
<sequence length="140" mass="14513">MPDILLSIVCGGAGLFLAVAGCRELLSLRSFRRRALRAPGLVVGLRRDGVPDEGAACYPIIRFTTLDGRQVEARARIGGNPPLCRPGRQVTVLYDPARPADISLSGPVGSGAVFFGILLCVGLGLLFLAAGTAIDALGAL</sequence>
<dbReference type="eggNOG" id="ENOG5031ZW6">
    <property type="taxonomic scope" value="Bacteria"/>
</dbReference>
<keyword evidence="4" id="KW-1185">Reference proteome</keyword>